<organism evidence="1 2">
    <name type="scientific">Aeromonas veronii</name>
    <dbReference type="NCBI Taxonomy" id="654"/>
    <lineage>
        <taxon>Bacteria</taxon>
        <taxon>Pseudomonadati</taxon>
        <taxon>Pseudomonadota</taxon>
        <taxon>Gammaproteobacteria</taxon>
        <taxon>Aeromonadales</taxon>
        <taxon>Aeromonadaceae</taxon>
        <taxon>Aeromonas</taxon>
    </lineage>
</organism>
<dbReference type="AlphaFoldDB" id="A0A4S5CN59"/>
<evidence type="ECO:0000313" key="2">
    <source>
        <dbReference type="Proteomes" id="UP000309618"/>
    </source>
</evidence>
<proteinExistence type="predicted"/>
<gene>
    <name evidence="1" type="ORF">E8Q35_12110</name>
</gene>
<comment type="caution">
    <text evidence="1">The sequence shown here is derived from an EMBL/GenBank/DDBJ whole genome shotgun (WGS) entry which is preliminary data.</text>
</comment>
<protein>
    <submittedName>
        <fullName evidence="1">Uncharacterized protein</fullName>
    </submittedName>
</protein>
<dbReference type="RefSeq" id="WP_136501750.1">
    <property type="nucleotide sequence ID" value="NZ_SSUX01000008.1"/>
</dbReference>
<reference evidence="1 2" key="1">
    <citation type="submission" date="2019-04" db="EMBL/GenBank/DDBJ databases">
        <title>Comparative genomics of Aeromonas veronii strains pathogenic to fish.</title>
        <authorList>
            <person name="Cascarano M.C."/>
            <person name="Smyrli M."/>
            <person name="Katharios P."/>
        </authorList>
    </citation>
    <scope>NUCLEOTIDE SEQUENCE [LARGE SCALE GENOMIC DNA]</scope>
    <source>
        <strain evidence="1 2">XU1</strain>
    </source>
</reference>
<dbReference type="Proteomes" id="UP000309618">
    <property type="component" value="Unassembled WGS sequence"/>
</dbReference>
<name>A0A4S5CN59_AERVE</name>
<dbReference type="EMBL" id="SSUX01000008">
    <property type="protein sequence ID" value="THJ44928.1"/>
    <property type="molecule type" value="Genomic_DNA"/>
</dbReference>
<accession>A0A4S5CN59</accession>
<evidence type="ECO:0000313" key="1">
    <source>
        <dbReference type="EMBL" id="THJ44928.1"/>
    </source>
</evidence>
<sequence>MSNANTFTSLRRNSHLRLSEIDYPENPFERNPDAQAAAKQWADNYIAGMRYALEVNKLSRKIMPAFRSNVTLVSEPHIISMNALISFLGECIDNVVIKTTAELNVRYGDFILHDPSAISSLAKVSDEIAILPRFTVSVRHYHLLDDDSRALLKKALFDNDYDAFKNQYPILGGRDAIKPAMDALRRYFELTPELISEFKEHIFGYRDGTIGEWVFGFHHFMLAHVFFPEKIKAALDDVKANGAILAAEKFKSELRNVFFHGLDNRAYEQDKPVKLSFRIVNGGPKEQISAFEKIVRLAYKLMEEGNPEAHLTEYLNHEVAAATFKGSNGQSIRVYQSHLTTTVRADTADKLMALIDVPDTELAALIEAMVNR</sequence>